<dbReference type="Pfam" id="PF12802">
    <property type="entry name" value="MarR_2"/>
    <property type="match status" value="1"/>
</dbReference>
<dbReference type="RefSeq" id="WP_066172440.1">
    <property type="nucleotide sequence ID" value="NZ_CP136137.1"/>
</dbReference>
<dbReference type="InterPro" id="IPR039422">
    <property type="entry name" value="MarR/SlyA-like"/>
</dbReference>
<evidence type="ECO:0000313" key="5">
    <source>
        <dbReference type="EMBL" id="WYY08804.1"/>
    </source>
</evidence>
<dbReference type="PANTHER" id="PTHR33164:SF64">
    <property type="entry name" value="TRANSCRIPTIONAL REGULATOR SLYA"/>
    <property type="match status" value="1"/>
</dbReference>
<keyword evidence="2" id="KW-0238">DNA-binding</keyword>
<dbReference type="PROSITE" id="PS50995">
    <property type="entry name" value="HTH_MARR_2"/>
    <property type="match status" value="1"/>
</dbReference>
<dbReference type="SMART" id="SM00347">
    <property type="entry name" value="HTH_MARR"/>
    <property type="match status" value="1"/>
</dbReference>
<dbReference type="SUPFAM" id="SSF46785">
    <property type="entry name" value="Winged helix' DNA-binding domain"/>
    <property type="match status" value="1"/>
</dbReference>
<proteinExistence type="predicted"/>
<keyword evidence="1" id="KW-0805">Transcription regulation</keyword>
<dbReference type="InterPro" id="IPR036388">
    <property type="entry name" value="WH-like_DNA-bd_sf"/>
</dbReference>
<evidence type="ECO:0000259" key="4">
    <source>
        <dbReference type="PROSITE" id="PS50995"/>
    </source>
</evidence>
<dbReference type="EMBL" id="CP136137">
    <property type="protein sequence ID" value="WYY08804.1"/>
    <property type="molecule type" value="Genomic_DNA"/>
</dbReference>
<sequence length="154" mass="16633">MKETDMTIASSTSTDGSLDVPMGGLLASVGRTVVRGVDAVLRETDVPLSADHWYALDLIVRRDGVAMNDIARTLSTPPPTVTKIVDHLVGNALAFRLADDTDRRRLFVHASKRGLECHQSTRAAVIAAETALIRGLPEEVLSGMRAMCHEWPTG</sequence>
<evidence type="ECO:0000256" key="1">
    <source>
        <dbReference type="ARBA" id="ARBA00023015"/>
    </source>
</evidence>
<name>A0ABZ2U8M7_9ACTN</name>
<accession>A0ABZ2U8M7</accession>
<protein>
    <submittedName>
        <fullName evidence="5">MarR family transcriptional regulator</fullName>
    </submittedName>
</protein>
<organism evidence="5 6">
    <name type="scientific">Gordonia hydrophobica</name>
    <dbReference type="NCBI Taxonomy" id="40516"/>
    <lineage>
        <taxon>Bacteria</taxon>
        <taxon>Bacillati</taxon>
        <taxon>Actinomycetota</taxon>
        <taxon>Actinomycetes</taxon>
        <taxon>Mycobacteriales</taxon>
        <taxon>Gordoniaceae</taxon>
        <taxon>Gordonia</taxon>
    </lineage>
</organism>
<gene>
    <name evidence="5" type="ORF">RVF87_07040</name>
</gene>
<dbReference type="Gene3D" id="1.10.10.10">
    <property type="entry name" value="Winged helix-like DNA-binding domain superfamily/Winged helix DNA-binding domain"/>
    <property type="match status" value="1"/>
</dbReference>
<dbReference type="PANTHER" id="PTHR33164">
    <property type="entry name" value="TRANSCRIPTIONAL REGULATOR, MARR FAMILY"/>
    <property type="match status" value="1"/>
</dbReference>
<reference evidence="5 6" key="1">
    <citation type="journal article" date="2023" name="Virus Evol.">
        <title>Computational host range prediction-The good, the bad, and the ugly.</title>
        <authorList>
            <person name="Howell A.A."/>
            <person name="Versoza C.J."/>
            <person name="Pfeifer S.P."/>
        </authorList>
    </citation>
    <scope>NUCLEOTIDE SEQUENCE [LARGE SCALE GENOMIC DNA]</scope>
    <source>
        <strain evidence="5 6">1610/1b</strain>
    </source>
</reference>
<feature type="domain" description="HTH marR-type" evidence="4">
    <location>
        <begin position="19"/>
        <end position="154"/>
    </location>
</feature>
<dbReference type="Proteomes" id="UP001479933">
    <property type="component" value="Chromosome"/>
</dbReference>
<evidence type="ECO:0000313" key="6">
    <source>
        <dbReference type="Proteomes" id="UP001479933"/>
    </source>
</evidence>
<keyword evidence="6" id="KW-1185">Reference proteome</keyword>
<keyword evidence="3" id="KW-0804">Transcription</keyword>
<evidence type="ECO:0000256" key="2">
    <source>
        <dbReference type="ARBA" id="ARBA00023125"/>
    </source>
</evidence>
<dbReference type="InterPro" id="IPR036390">
    <property type="entry name" value="WH_DNA-bd_sf"/>
</dbReference>
<dbReference type="InterPro" id="IPR000835">
    <property type="entry name" value="HTH_MarR-typ"/>
</dbReference>
<evidence type="ECO:0000256" key="3">
    <source>
        <dbReference type="ARBA" id="ARBA00023163"/>
    </source>
</evidence>